<evidence type="ECO:0000259" key="18">
    <source>
        <dbReference type="PROSITE" id="PS52020"/>
    </source>
</evidence>
<dbReference type="InterPro" id="IPR027417">
    <property type="entry name" value="P-loop_NTPase"/>
</dbReference>
<dbReference type="GO" id="GO:0000166">
    <property type="term" value="F:nucleotide binding"/>
    <property type="evidence" value="ECO:0007669"/>
    <property type="project" value="UniProtKB-KW"/>
</dbReference>
<evidence type="ECO:0000256" key="3">
    <source>
        <dbReference type="ARBA" id="ARBA00008545"/>
    </source>
</evidence>
<dbReference type="GO" id="GO:0046872">
    <property type="term" value="F:metal ion binding"/>
    <property type="evidence" value="ECO:0007669"/>
    <property type="project" value="UniProtKB-KW"/>
</dbReference>
<evidence type="ECO:0000256" key="17">
    <source>
        <dbReference type="ARBA" id="ARBA00049360"/>
    </source>
</evidence>
<dbReference type="GO" id="GO:0042025">
    <property type="term" value="C:host cell nucleus"/>
    <property type="evidence" value="ECO:0007669"/>
    <property type="project" value="UniProtKB-SubCell"/>
</dbReference>
<evidence type="ECO:0000256" key="8">
    <source>
        <dbReference type="ARBA" id="ARBA00022723"/>
    </source>
</evidence>
<evidence type="ECO:0000256" key="4">
    <source>
        <dbReference type="ARBA" id="ARBA00022679"/>
    </source>
</evidence>
<dbReference type="GO" id="GO:0003677">
    <property type="term" value="F:DNA binding"/>
    <property type="evidence" value="ECO:0007669"/>
    <property type="project" value="UniProtKB-KW"/>
</dbReference>
<protein>
    <recommendedName>
        <fullName evidence="15">ATP-dependent helicase Rep</fullName>
    </recommendedName>
    <alternativeName>
        <fullName evidence="16">RepP</fullName>
    </alternativeName>
</protein>
<evidence type="ECO:0000256" key="16">
    <source>
        <dbReference type="ARBA" id="ARBA00032243"/>
    </source>
</evidence>
<keyword evidence="14" id="KW-0511">Multifunctional enzyme</keyword>
<keyword evidence="6" id="KW-0235">DNA replication</keyword>
<evidence type="ECO:0000313" key="19">
    <source>
        <dbReference type="EMBL" id="QRV61594.1"/>
    </source>
</evidence>
<evidence type="ECO:0000256" key="11">
    <source>
        <dbReference type="ARBA" id="ARBA00022801"/>
    </source>
</evidence>
<evidence type="ECO:0000256" key="7">
    <source>
        <dbReference type="ARBA" id="ARBA00022722"/>
    </source>
</evidence>
<accession>A0A894JP16</accession>
<dbReference type="Pfam" id="PF00910">
    <property type="entry name" value="RNA_helicase"/>
    <property type="match status" value="1"/>
</dbReference>
<evidence type="ECO:0000256" key="2">
    <source>
        <dbReference type="ARBA" id="ARBA00004147"/>
    </source>
</evidence>
<dbReference type="SUPFAM" id="SSF52540">
    <property type="entry name" value="P-loop containing nucleoside triphosphate hydrolases"/>
    <property type="match status" value="1"/>
</dbReference>
<keyword evidence="10" id="KW-0255">Endonuclease</keyword>
<dbReference type="Gene3D" id="3.40.50.300">
    <property type="entry name" value="P-loop containing nucleotide triphosphate hydrolases"/>
    <property type="match status" value="1"/>
</dbReference>
<dbReference type="SUPFAM" id="SSF55464">
    <property type="entry name" value="Origin of replication-binding domain, RBD-like"/>
    <property type="match status" value="1"/>
</dbReference>
<evidence type="ECO:0000256" key="12">
    <source>
        <dbReference type="ARBA" id="ARBA00023124"/>
    </source>
</evidence>
<dbReference type="GO" id="GO:0006260">
    <property type="term" value="P:DNA replication"/>
    <property type="evidence" value="ECO:0007669"/>
    <property type="project" value="UniProtKB-KW"/>
</dbReference>
<comment type="similarity">
    <text evidence="3">Belongs to the nanoviruses/circoviruses replication-associated protein family.</text>
</comment>
<name>A0A894JP16_9VIRU</name>
<evidence type="ECO:0000256" key="9">
    <source>
        <dbReference type="ARBA" id="ARBA00022741"/>
    </source>
</evidence>
<keyword evidence="11" id="KW-0378">Hydrolase</keyword>
<evidence type="ECO:0000256" key="1">
    <source>
        <dbReference type="ARBA" id="ARBA00001936"/>
    </source>
</evidence>
<evidence type="ECO:0000256" key="6">
    <source>
        <dbReference type="ARBA" id="ARBA00022705"/>
    </source>
</evidence>
<evidence type="ECO:0000256" key="15">
    <source>
        <dbReference type="ARBA" id="ARBA00030754"/>
    </source>
</evidence>
<feature type="domain" description="CRESS-DNA virus Rep endonuclease" evidence="18">
    <location>
        <begin position="6"/>
        <end position="113"/>
    </location>
</feature>
<comment type="subcellular location">
    <subcellularLocation>
        <location evidence="2">Host nucleus</location>
    </subcellularLocation>
</comment>
<dbReference type="GO" id="GO:0016779">
    <property type="term" value="F:nucleotidyltransferase activity"/>
    <property type="evidence" value="ECO:0007669"/>
    <property type="project" value="UniProtKB-KW"/>
</dbReference>
<dbReference type="PROSITE" id="PS52020">
    <property type="entry name" value="CRESS_DNA_REP"/>
    <property type="match status" value="1"/>
</dbReference>
<evidence type="ECO:0000256" key="14">
    <source>
        <dbReference type="ARBA" id="ARBA00023268"/>
    </source>
</evidence>
<keyword evidence="5" id="KW-0548">Nucleotidyltransferase</keyword>
<keyword evidence="8" id="KW-0479">Metal-binding</keyword>
<sequence>MSLTKRIQCKNFYLTYLDGEGKIIGPMWILDELVKKLEKFQPYYGIACKEEAPTTGTVHYHVLVCCAKQCRTRDSTIIEIQGINPHMERVTGGLKKIIEYIRKDGIIAEYNKDKCPVKMDQVTKEMKNRLMLNGDLEQEFMKGTLSSLDVIRAAKIRGIFEVYRPPEPFMKKLVLWFKGLPGEGKTRKAVQIAQEHGLTYWMSNSDLKWFDGYNSQEVAIIDDFRKSMLSDWNYLLRLLDGYGLLVQVKGAFKQWNPKIIVITTPATPSEAFQWINKNGETQEWDRQEQLERRMMYDDELQLYEFPLWKEEEERLERTINKFLGIAEQPIEEDFELSPILPEPSQIDEA</sequence>
<dbReference type="GO" id="GO:0003723">
    <property type="term" value="F:RNA binding"/>
    <property type="evidence" value="ECO:0007669"/>
    <property type="project" value="InterPro"/>
</dbReference>
<dbReference type="InterPro" id="IPR049912">
    <property type="entry name" value="CRESS_DNA_REP"/>
</dbReference>
<dbReference type="InterPro" id="IPR000605">
    <property type="entry name" value="Helicase_SF3_ssDNA/RNA_vir"/>
</dbReference>
<dbReference type="GO" id="GO:0003724">
    <property type="term" value="F:RNA helicase activity"/>
    <property type="evidence" value="ECO:0007669"/>
    <property type="project" value="InterPro"/>
</dbReference>
<keyword evidence="12" id="KW-0190">Covalent protein-DNA linkage</keyword>
<comment type="catalytic activity">
    <reaction evidence="17">
        <text>ATP + H2O = ADP + phosphate + H(+)</text>
        <dbReference type="Rhea" id="RHEA:13065"/>
        <dbReference type="ChEBI" id="CHEBI:15377"/>
        <dbReference type="ChEBI" id="CHEBI:15378"/>
        <dbReference type="ChEBI" id="CHEBI:30616"/>
        <dbReference type="ChEBI" id="CHEBI:43474"/>
        <dbReference type="ChEBI" id="CHEBI:456216"/>
    </reaction>
</comment>
<evidence type="ECO:0000256" key="5">
    <source>
        <dbReference type="ARBA" id="ARBA00022695"/>
    </source>
</evidence>
<dbReference type="GO" id="GO:0016787">
    <property type="term" value="F:hydrolase activity"/>
    <property type="evidence" value="ECO:0007669"/>
    <property type="project" value="UniProtKB-KW"/>
</dbReference>
<dbReference type="EMBL" id="MT135244">
    <property type="protein sequence ID" value="QRV61594.1"/>
    <property type="molecule type" value="Genomic_DNA"/>
</dbReference>
<organism evidence="19">
    <name type="scientific">Circular ssDNA virus sp</name>
    <dbReference type="NCBI Taxonomy" id="2805939"/>
    <lineage>
        <taxon>Viruses</taxon>
    </lineage>
</organism>
<keyword evidence="13" id="KW-0238">DNA-binding</keyword>
<dbReference type="Gene3D" id="3.40.1310.20">
    <property type="match status" value="1"/>
</dbReference>
<keyword evidence="9" id="KW-0547">Nucleotide-binding</keyword>
<proteinExistence type="inferred from homology"/>
<reference evidence="19" key="1">
    <citation type="submission" date="2020-02" db="EMBL/GenBank/DDBJ databases">
        <title>A reference catalog of swine virome.</title>
        <authorList>
            <person name="He B."/>
            <person name="Tu C."/>
        </authorList>
    </citation>
    <scope>NUCLEOTIDE SEQUENCE</scope>
    <source>
        <strain evidence="19">VIRES_NX02_2265298</strain>
    </source>
</reference>
<evidence type="ECO:0000256" key="10">
    <source>
        <dbReference type="ARBA" id="ARBA00022759"/>
    </source>
</evidence>
<evidence type="ECO:0000256" key="13">
    <source>
        <dbReference type="ARBA" id="ARBA00023125"/>
    </source>
</evidence>
<keyword evidence="4" id="KW-0808">Transferase</keyword>
<keyword evidence="7" id="KW-0540">Nuclease</keyword>
<comment type="cofactor">
    <cofactor evidence="1">
        <name>Mn(2+)</name>
        <dbReference type="ChEBI" id="CHEBI:29035"/>
    </cofactor>
</comment>
<dbReference type="GO" id="GO:0004519">
    <property type="term" value="F:endonuclease activity"/>
    <property type="evidence" value="ECO:0007669"/>
    <property type="project" value="UniProtKB-KW"/>
</dbReference>